<reference evidence="3" key="1">
    <citation type="submission" date="2023-07" db="EMBL/GenBank/DDBJ databases">
        <title>Comparative genomics of wheat-associated soil bacteria to identify genetic determinants of phenazine resistance.</title>
        <authorList>
            <person name="Mouncey N."/>
        </authorList>
    </citation>
    <scope>NUCLEOTIDE SEQUENCE</scope>
    <source>
        <strain evidence="3">V4I22</strain>
    </source>
</reference>
<dbReference type="RefSeq" id="WP_306976960.1">
    <property type="nucleotide sequence ID" value="NZ_JAUSZV010000005.1"/>
</dbReference>
<dbReference type="EMBL" id="JAUSZV010000005">
    <property type="protein sequence ID" value="MDQ0907981.1"/>
    <property type="molecule type" value="Genomic_DNA"/>
</dbReference>
<gene>
    <name evidence="3" type="ORF">QFZ22_003966</name>
</gene>
<feature type="domain" description="Response regulatory" evidence="2">
    <location>
        <begin position="460"/>
        <end position="578"/>
    </location>
</feature>
<evidence type="ECO:0000313" key="3">
    <source>
        <dbReference type="EMBL" id="MDQ0907981.1"/>
    </source>
</evidence>
<dbReference type="Gene3D" id="3.40.50.2300">
    <property type="match status" value="1"/>
</dbReference>
<evidence type="ECO:0000259" key="2">
    <source>
        <dbReference type="PROSITE" id="PS50110"/>
    </source>
</evidence>
<dbReference type="Proteomes" id="UP001234216">
    <property type="component" value="Unassembled WGS sequence"/>
</dbReference>
<dbReference type="SUPFAM" id="SSF52172">
    <property type="entry name" value="CheY-like"/>
    <property type="match status" value="1"/>
</dbReference>
<sequence length="590" mass="65921">MDFALLNDEPVTDQESDLLGTGRAARELAKLVHDSRTSTPFTLAVDAGWGMGKSSLMKLVEAELRQGYRDVETVWYNAWTATGDDALEGLIKSVLARFDRRLLRRVLNRLDEQALLVRAVQTTLTVAAAPFGAAGIVDRFWRDLSVDAKARNDMRQALRDVARQWAQSAPHEPSRLLVVFVDDLDRCSEETVLAVCEAVKIYLDVPGLAFVIGCDRSALGPSGLLRDLGPAGSAFMEKIFQTSYRIPVTGDERIEAYVRRCAERSGVQQLLADDTLVRLIAERSARNPRRIKRLINGFGLECSLNPVWERFDSEAVIRTLLLQHLYADFYRTLLAGDRSHRNAAWEFLDYRVARRVLSRPSVTPDGEAWQTTANHLTEHGLAAPALDDREEWGAVLARLEEYLPNGFPALERDQNFVTLVEELMGMPEATELVERLRRGVGPVATVESGEERPRPYAGAVILWVDDHPENNAEHAADLEFLGAQVAVAQDARQAERILDDPTRVDLLISDVARGRDGDAGFTALRRWRDSGRYDGPAIFYAGRITPNRESRCRELGAEITISSAELYRRIDAVLRSGRRTPLPARPNARA</sequence>
<dbReference type="InterPro" id="IPR011646">
    <property type="entry name" value="KAP_P-loop"/>
</dbReference>
<dbReference type="PANTHER" id="PTHR22674">
    <property type="entry name" value="NTPASE, KAP FAMILY P-LOOP DOMAIN-CONTAINING 1"/>
    <property type="match status" value="1"/>
</dbReference>
<evidence type="ECO:0000256" key="1">
    <source>
        <dbReference type="PROSITE-ProRule" id="PRU00169"/>
    </source>
</evidence>
<dbReference type="SMART" id="SM00448">
    <property type="entry name" value="REC"/>
    <property type="match status" value="1"/>
</dbReference>
<feature type="modified residue" description="4-aspartylphosphate" evidence="1">
    <location>
        <position position="510"/>
    </location>
</feature>
<dbReference type="GO" id="GO:0000160">
    <property type="term" value="P:phosphorelay signal transduction system"/>
    <property type="evidence" value="ECO:0007669"/>
    <property type="project" value="InterPro"/>
</dbReference>
<keyword evidence="1" id="KW-0597">Phosphoprotein</keyword>
<dbReference type="PROSITE" id="PS50110">
    <property type="entry name" value="RESPONSE_REGULATORY"/>
    <property type="match status" value="1"/>
</dbReference>
<evidence type="ECO:0000313" key="4">
    <source>
        <dbReference type="Proteomes" id="UP001234216"/>
    </source>
</evidence>
<dbReference type="SUPFAM" id="SSF52540">
    <property type="entry name" value="P-loop containing nucleoside triphosphate hydrolases"/>
    <property type="match status" value="1"/>
</dbReference>
<dbReference type="PANTHER" id="PTHR22674:SF6">
    <property type="entry name" value="NTPASE KAP FAMILY P-LOOP DOMAIN-CONTAINING PROTEIN 1"/>
    <property type="match status" value="1"/>
</dbReference>
<dbReference type="InterPro" id="IPR001789">
    <property type="entry name" value="Sig_transdc_resp-reg_receiver"/>
</dbReference>
<dbReference type="AlphaFoldDB" id="A0AAW8FCX5"/>
<proteinExistence type="predicted"/>
<dbReference type="Pfam" id="PF07693">
    <property type="entry name" value="KAP_NTPase"/>
    <property type="match status" value="1"/>
</dbReference>
<protein>
    <submittedName>
        <fullName evidence="3">CheY-like chemotaxis protein</fullName>
    </submittedName>
</protein>
<comment type="caution">
    <text evidence="3">The sequence shown here is derived from an EMBL/GenBank/DDBJ whole genome shotgun (WGS) entry which is preliminary data.</text>
</comment>
<dbReference type="InterPro" id="IPR027417">
    <property type="entry name" value="P-loop_NTPase"/>
</dbReference>
<dbReference type="InterPro" id="IPR052754">
    <property type="entry name" value="NTPase_KAP_P-loop"/>
</dbReference>
<dbReference type="InterPro" id="IPR011006">
    <property type="entry name" value="CheY-like_superfamily"/>
</dbReference>
<organism evidence="3 4">
    <name type="scientific">Streptomyces canus</name>
    <dbReference type="NCBI Taxonomy" id="58343"/>
    <lineage>
        <taxon>Bacteria</taxon>
        <taxon>Bacillati</taxon>
        <taxon>Actinomycetota</taxon>
        <taxon>Actinomycetes</taxon>
        <taxon>Kitasatosporales</taxon>
        <taxon>Streptomycetaceae</taxon>
        <taxon>Streptomyces</taxon>
        <taxon>Streptomyces aurantiacus group</taxon>
    </lineage>
</organism>
<accession>A0AAW8FCX5</accession>
<name>A0AAW8FCX5_9ACTN</name>